<reference evidence="1 2" key="2">
    <citation type="submission" date="2019-08" db="EMBL/GenBank/DDBJ databases">
        <authorList>
            <person name="Henke P."/>
        </authorList>
    </citation>
    <scope>NUCLEOTIDE SEQUENCE [LARGE SCALE GENOMIC DNA]</scope>
    <source>
        <strain evidence="1">Phe10_nw2017</strain>
    </source>
</reference>
<keyword evidence="2" id="KW-1185">Reference proteome</keyword>
<dbReference type="Proteomes" id="UP000321083">
    <property type="component" value="Unassembled WGS sequence"/>
</dbReference>
<proteinExistence type="predicted"/>
<accession>A0A5C6M5B5</accession>
<name>A0A5C6M5B5_9PLAN</name>
<evidence type="ECO:0000313" key="1">
    <source>
        <dbReference type="EMBL" id="TWW09818.1"/>
    </source>
</evidence>
<evidence type="ECO:0000313" key="2">
    <source>
        <dbReference type="Proteomes" id="UP000321083"/>
    </source>
</evidence>
<sequence>QIDPTQRKVDYSADTMEQIYQSVVKDIPGLNSAVAPRTDPRTGEVIKNDFPILNSYTPVRVTQDKGTNPLDAQMDAIKAGTQKDPLLNDKQNADIEKIAKKKIYDAQSELIKNPQFQQLTDEQKKSNLDRLSQDIKAVEKRKYMADNQVGVYDSNYQGKDQKLSTSQSNIITNGVDTSKYLKSTDSKASEIPAGMNGYDVQTLERFAGLDAQGKDDVIRKESDAEYKLAVAEYERDKKLGKISKVEDIKRSKDLKRAEAGKSYPKEIREFYSLNKGEIYNYISSQPDGKEVADKLIAYDDALVKAGVIEKNKFRDKYGKVAFAVVKGKKGGKGRKGKGVKIASAPRYAKLTNKVKLAGAAPSSSLRKPGIRIASGKTARITGMKAKKIA</sequence>
<dbReference type="AlphaFoldDB" id="A0A5C6M5B5"/>
<feature type="non-terminal residue" evidence="1">
    <location>
        <position position="1"/>
    </location>
</feature>
<reference evidence="1 2" key="1">
    <citation type="submission" date="2019-08" db="EMBL/GenBank/DDBJ databases">
        <title>100 year-old enigma solved: identification of Planctomyces bekefii, the type genus and species of the phylum Planctomycetes.</title>
        <authorList>
            <person name="Svetlana D.N."/>
            <person name="Overmann J."/>
        </authorList>
    </citation>
    <scope>NUCLEOTIDE SEQUENCE [LARGE SCALE GENOMIC DNA]</scope>
    <source>
        <strain evidence="1">Phe10_nw2017</strain>
    </source>
</reference>
<protein>
    <submittedName>
        <fullName evidence="1">Uncharacterized protein</fullName>
    </submittedName>
</protein>
<organism evidence="1 2">
    <name type="scientific">Planctomyces bekefii</name>
    <dbReference type="NCBI Taxonomy" id="1653850"/>
    <lineage>
        <taxon>Bacteria</taxon>
        <taxon>Pseudomonadati</taxon>
        <taxon>Planctomycetota</taxon>
        <taxon>Planctomycetia</taxon>
        <taxon>Planctomycetales</taxon>
        <taxon>Planctomycetaceae</taxon>
        <taxon>Planctomyces</taxon>
    </lineage>
</organism>
<comment type="caution">
    <text evidence="1">The sequence shown here is derived from an EMBL/GenBank/DDBJ whole genome shotgun (WGS) entry which is preliminary data.</text>
</comment>
<dbReference type="EMBL" id="SRHE01000171">
    <property type="protein sequence ID" value="TWW09818.1"/>
    <property type="molecule type" value="Genomic_DNA"/>
</dbReference>
<gene>
    <name evidence="1" type="ORF">E3A20_10500</name>
</gene>